<evidence type="ECO:0000256" key="4">
    <source>
        <dbReference type="ARBA" id="ARBA00023027"/>
    </source>
</evidence>
<dbReference type="PANTHER" id="PTHR11017:SF570">
    <property type="entry name" value="DISEASE RESISTANCE PROTEIN (TIR-NBS CLASS)-RELATED"/>
    <property type="match status" value="1"/>
</dbReference>
<dbReference type="EMBL" id="QGNW01000169">
    <property type="protein sequence ID" value="RVW88916.1"/>
    <property type="molecule type" value="Genomic_DNA"/>
</dbReference>
<dbReference type="Gene3D" id="1.10.8.430">
    <property type="entry name" value="Helical domain of apoptotic protease-activating factors"/>
    <property type="match status" value="1"/>
</dbReference>
<evidence type="ECO:0000313" key="7">
    <source>
        <dbReference type="EMBL" id="RVW88916.1"/>
    </source>
</evidence>
<proteinExistence type="predicted"/>
<dbReference type="SMART" id="SM00382">
    <property type="entry name" value="AAA"/>
    <property type="match status" value="1"/>
</dbReference>
<dbReference type="GO" id="GO:0043531">
    <property type="term" value="F:ADP binding"/>
    <property type="evidence" value="ECO:0007669"/>
    <property type="project" value="InterPro"/>
</dbReference>
<evidence type="ECO:0000313" key="8">
    <source>
        <dbReference type="Proteomes" id="UP000288805"/>
    </source>
</evidence>
<dbReference type="SUPFAM" id="SSF46785">
    <property type="entry name" value="Winged helix' DNA-binding domain"/>
    <property type="match status" value="1"/>
</dbReference>
<sequence>MSNLFIIKKATEWVNGYSLSKALLDLMIEMLVVTILYFIIPRPEAQMVEEITRKVLQKMISERWNEDGLVGKNRLEALKKLISKPKEVLKVGIYGLSGTGKTTFARALYDEISCEFEGASFLANIGEVFEKADLNCLQERLFCDILLGENQEIRPFHRRNNLMKDKIRYKKVLIILDDVNNAKQLEIVAGDWFGKESIIIITTKKKHLVQDKVDKFYQIEELGLLEALELFSRHANITKGESLSEFAHLSAQVIKYCDSHPLDLKVMGTFLRGKRASDWKLQLENLARESARENLGIRVSFNGLNLGEKDIFLDVACFFKGEHKDFVAKMLNKPDFSAEKGIEVLTDRCLITVSKGNLWVQSIMQELGWQIVREVDKPCRMLDHKNIRRLLRTEEGIKAIERISLDLTKSNQIRFSTEVFAQMTELKLVKVFLGSDWVDRKENYRVNLPPNFGLPCFELRYLHWHGYQLESYPSNVEAVELLELDMPYSCLIQINGNEIHFPKLTTLNLSHSQHLENTSNFKRMPNLERLVLEGCRSLVTVDPSIGDLNKLSLMNLKDCKRLNSLPESICNLKSLETLILAGCSRLEKLLGDWEEGQSSVNLMASRTYRGFILPRKLRILHLGHCKRFQEILKLPSSIQEVDAYNCISMGTLSWNTRLGASILQRIKMNPESPFSIVLPGNTIPDCWVTHKVTGSSVTLKLKNPDRYNDDFLGFAVCLVFAPQAERPQLNPEILCELNNFTFFYCCGEDSVESDQERGNNSADHVWLAYRPHARADGCHPEEWKASFKVTDCEVKEWAICIVLKTRPPDRQVVELVQPLTGETAHSSLQNGPWLWFFSQGP</sequence>
<accession>A0A438HWU1</accession>
<keyword evidence="2" id="KW-0433">Leucine-rich repeat</keyword>
<keyword evidence="3" id="KW-0677">Repeat</keyword>
<dbReference type="InterPro" id="IPR044974">
    <property type="entry name" value="Disease_R_plants"/>
</dbReference>
<protein>
    <recommendedName>
        <fullName evidence="1">ADP-ribosyl cyclase/cyclic ADP-ribose hydrolase</fullName>
        <ecNumber evidence="1">3.2.2.6</ecNumber>
    </recommendedName>
</protein>
<dbReference type="Pfam" id="PF20160">
    <property type="entry name" value="C-JID"/>
    <property type="match status" value="1"/>
</dbReference>
<organism evidence="7 8">
    <name type="scientific">Vitis vinifera</name>
    <name type="common">Grape</name>
    <dbReference type="NCBI Taxonomy" id="29760"/>
    <lineage>
        <taxon>Eukaryota</taxon>
        <taxon>Viridiplantae</taxon>
        <taxon>Streptophyta</taxon>
        <taxon>Embryophyta</taxon>
        <taxon>Tracheophyta</taxon>
        <taxon>Spermatophyta</taxon>
        <taxon>Magnoliopsida</taxon>
        <taxon>eudicotyledons</taxon>
        <taxon>Gunneridae</taxon>
        <taxon>Pentapetalae</taxon>
        <taxon>rosids</taxon>
        <taxon>Vitales</taxon>
        <taxon>Vitaceae</taxon>
        <taxon>Viteae</taxon>
        <taxon>Vitis</taxon>
    </lineage>
</organism>
<name>A0A438HWU1_VITVI</name>
<feature type="domain" description="AAA+ ATPase" evidence="6">
    <location>
        <begin position="87"/>
        <end position="241"/>
    </location>
</feature>
<dbReference type="SUPFAM" id="SSF52058">
    <property type="entry name" value="L domain-like"/>
    <property type="match status" value="1"/>
</dbReference>
<dbReference type="InterPro" id="IPR003593">
    <property type="entry name" value="AAA+_ATPase"/>
</dbReference>
<comment type="catalytic activity">
    <reaction evidence="5">
        <text>NAD(+) + H2O = ADP-D-ribose + nicotinamide + H(+)</text>
        <dbReference type="Rhea" id="RHEA:16301"/>
        <dbReference type="ChEBI" id="CHEBI:15377"/>
        <dbReference type="ChEBI" id="CHEBI:15378"/>
        <dbReference type="ChEBI" id="CHEBI:17154"/>
        <dbReference type="ChEBI" id="CHEBI:57540"/>
        <dbReference type="ChEBI" id="CHEBI:57967"/>
        <dbReference type="EC" id="3.2.2.6"/>
    </reaction>
    <physiologicalReaction direction="left-to-right" evidence="5">
        <dbReference type="Rhea" id="RHEA:16302"/>
    </physiologicalReaction>
</comment>
<evidence type="ECO:0000256" key="1">
    <source>
        <dbReference type="ARBA" id="ARBA00011982"/>
    </source>
</evidence>
<keyword evidence="4" id="KW-0520">NAD</keyword>
<dbReference type="EC" id="3.2.2.6" evidence="1"/>
<evidence type="ECO:0000256" key="2">
    <source>
        <dbReference type="ARBA" id="ARBA00022614"/>
    </source>
</evidence>
<dbReference type="PANTHER" id="PTHR11017">
    <property type="entry name" value="LEUCINE-RICH REPEAT-CONTAINING PROTEIN"/>
    <property type="match status" value="1"/>
</dbReference>
<evidence type="ECO:0000256" key="5">
    <source>
        <dbReference type="ARBA" id="ARBA00047304"/>
    </source>
</evidence>
<dbReference type="Gene3D" id="3.80.10.10">
    <property type="entry name" value="Ribonuclease Inhibitor"/>
    <property type="match status" value="1"/>
</dbReference>
<dbReference type="AlphaFoldDB" id="A0A438HWU1"/>
<dbReference type="Pfam" id="PF00931">
    <property type="entry name" value="NB-ARC"/>
    <property type="match status" value="1"/>
</dbReference>
<comment type="caution">
    <text evidence="7">The sequence shown here is derived from an EMBL/GenBank/DDBJ whole genome shotgun (WGS) entry which is preliminary data.</text>
</comment>
<dbReference type="InterPro" id="IPR002182">
    <property type="entry name" value="NB-ARC"/>
</dbReference>
<dbReference type="InterPro" id="IPR045344">
    <property type="entry name" value="C-JID"/>
</dbReference>
<dbReference type="Proteomes" id="UP000288805">
    <property type="component" value="Unassembled WGS sequence"/>
</dbReference>
<dbReference type="Pfam" id="PF23282">
    <property type="entry name" value="WHD_ROQ1"/>
    <property type="match status" value="1"/>
</dbReference>
<dbReference type="GO" id="GO:0061809">
    <property type="term" value="F:NAD+ nucleosidase activity, cyclic ADP-ribose generating"/>
    <property type="evidence" value="ECO:0007669"/>
    <property type="project" value="UniProtKB-EC"/>
</dbReference>
<evidence type="ECO:0000256" key="3">
    <source>
        <dbReference type="ARBA" id="ARBA00022737"/>
    </source>
</evidence>
<dbReference type="InterPro" id="IPR032675">
    <property type="entry name" value="LRR_dom_sf"/>
</dbReference>
<evidence type="ECO:0000259" key="6">
    <source>
        <dbReference type="SMART" id="SM00382"/>
    </source>
</evidence>
<reference evidence="7 8" key="1">
    <citation type="journal article" date="2018" name="PLoS Genet.">
        <title>Population sequencing reveals clonal diversity and ancestral inbreeding in the grapevine cultivar Chardonnay.</title>
        <authorList>
            <person name="Roach M.J."/>
            <person name="Johnson D.L."/>
            <person name="Bohlmann J."/>
            <person name="van Vuuren H.J."/>
            <person name="Jones S.J."/>
            <person name="Pretorius I.S."/>
            <person name="Schmidt S.A."/>
            <person name="Borneman A.R."/>
        </authorList>
    </citation>
    <scope>NUCLEOTIDE SEQUENCE [LARGE SCALE GENOMIC DNA]</scope>
    <source>
        <strain evidence="8">cv. Chardonnay</strain>
        <tissue evidence="7">Leaf</tissue>
    </source>
</reference>
<dbReference type="PRINTS" id="PR00364">
    <property type="entry name" value="DISEASERSIST"/>
</dbReference>
<dbReference type="SUPFAM" id="SSF52540">
    <property type="entry name" value="P-loop containing nucleoside triphosphate hydrolases"/>
    <property type="match status" value="1"/>
</dbReference>
<gene>
    <name evidence="7" type="primary">DSC1_17</name>
    <name evidence="7" type="ORF">CK203_045000</name>
</gene>
<dbReference type="Gene3D" id="3.40.50.300">
    <property type="entry name" value="P-loop containing nucleotide triphosphate hydrolases"/>
    <property type="match status" value="1"/>
</dbReference>
<dbReference type="InterPro" id="IPR036390">
    <property type="entry name" value="WH_DNA-bd_sf"/>
</dbReference>
<dbReference type="InterPro" id="IPR027417">
    <property type="entry name" value="P-loop_NTPase"/>
</dbReference>
<dbReference type="GO" id="GO:0006952">
    <property type="term" value="P:defense response"/>
    <property type="evidence" value="ECO:0007669"/>
    <property type="project" value="InterPro"/>
</dbReference>
<dbReference type="InterPro" id="IPR058192">
    <property type="entry name" value="WHD_ROQ1-like"/>
</dbReference>
<dbReference type="InterPro" id="IPR042197">
    <property type="entry name" value="Apaf_helical"/>
</dbReference>